<reference evidence="1" key="1">
    <citation type="submission" date="2023-01" db="EMBL/GenBank/DDBJ databases">
        <title>Genome assembly of the deep-sea coral Lophelia pertusa.</title>
        <authorList>
            <person name="Herrera S."/>
            <person name="Cordes E."/>
        </authorList>
    </citation>
    <scope>NUCLEOTIDE SEQUENCE</scope>
    <source>
        <strain evidence="1">USNM1676648</strain>
        <tissue evidence="1">Polyp</tissue>
    </source>
</reference>
<dbReference type="EMBL" id="MU826290">
    <property type="protein sequence ID" value="KAJ7381544.1"/>
    <property type="molecule type" value="Genomic_DNA"/>
</dbReference>
<name>A0A9W9ZIF0_9CNID</name>
<proteinExistence type="predicted"/>
<dbReference type="AlphaFoldDB" id="A0A9W9ZIF0"/>
<protein>
    <submittedName>
        <fullName evidence="1">Uncharacterized protein</fullName>
    </submittedName>
</protein>
<evidence type="ECO:0000313" key="1">
    <source>
        <dbReference type="EMBL" id="KAJ7381544.1"/>
    </source>
</evidence>
<evidence type="ECO:0000313" key="2">
    <source>
        <dbReference type="Proteomes" id="UP001163046"/>
    </source>
</evidence>
<keyword evidence="2" id="KW-1185">Reference proteome</keyword>
<gene>
    <name evidence="1" type="ORF">OS493_040555</name>
</gene>
<comment type="caution">
    <text evidence="1">The sequence shown here is derived from an EMBL/GenBank/DDBJ whole genome shotgun (WGS) entry which is preliminary data.</text>
</comment>
<organism evidence="1 2">
    <name type="scientific">Desmophyllum pertusum</name>
    <dbReference type="NCBI Taxonomy" id="174260"/>
    <lineage>
        <taxon>Eukaryota</taxon>
        <taxon>Metazoa</taxon>
        <taxon>Cnidaria</taxon>
        <taxon>Anthozoa</taxon>
        <taxon>Hexacorallia</taxon>
        <taxon>Scleractinia</taxon>
        <taxon>Caryophylliina</taxon>
        <taxon>Caryophylliidae</taxon>
        <taxon>Desmophyllum</taxon>
    </lineage>
</organism>
<accession>A0A9W9ZIF0</accession>
<sequence length="54" mass="6111">PWPHPRRDVKYEELTLEEFVVGYGQILQSADLSEVKSSARLQAPCVANVLRSNI</sequence>
<dbReference type="Proteomes" id="UP001163046">
    <property type="component" value="Unassembled WGS sequence"/>
</dbReference>
<feature type="non-terminal residue" evidence="1">
    <location>
        <position position="1"/>
    </location>
</feature>